<dbReference type="EMBL" id="JBHMBH010000019">
    <property type="protein sequence ID" value="MFB9713992.1"/>
    <property type="molecule type" value="Genomic_DNA"/>
</dbReference>
<evidence type="ECO:0000313" key="2">
    <source>
        <dbReference type="Proteomes" id="UP001589536"/>
    </source>
</evidence>
<sequence>MTTERDMLNLLLDRYTAIRRGTIADRWVRAEHVKSSLGYADGDRIADFVAGDKYGGGHAGEKLALHGHEVKVSRSDWLTELRDPNKAEAIKKYMHHWWLVVPDASIVKPGELPEGWGLLAPDATGKLRAKKSAPRLSPEEPPLAFIISLMSAAARTAHREPLHRDAPVTFGRRYAPHCGVCMTASPCSIHQPRAAADLASSAA</sequence>
<keyword evidence="2" id="KW-1185">Reference proteome</keyword>
<name>A0ABV5UNA0_9MICC</name>
<protein>
    <submittedName>
        <fullName evidence="1">Uncharacterized protein</fullName>
    </submittedName>
</protein>
<gene>
    <name evidence="1" type="ORF">ACFFPI_07460</name>
</gene>
<evidence type="ECO:0000313" key="1">
    <source>
        <dbReference type="EMBL" id="MFB9713992.1"/>
    </source>
</evidence>
<proteinExistence type="predicted"/>
<reference evidence="1 2" key="1">
    <citation type="submission" date="2024-09" db="EMBL/GenBank/DDBJ databases">
        <authorList>
            <person name="Sun Q."/>
            <person name="Mori K."/>
        </authorList>
    </citation>
    <scope>NUCLEOTIDE SEQUENCE [LARGE SCALE GENOMIC DNA]</scope>
    <source>
        <strain evidence="1 2">JCM 13519</strain>
    </source>
</reference>
<accession>A0ABV5UNA0</accession>
<organism evidence="1 2">
    <name type="scientific">Arthrobacter methylotrophus</name>
    <dbReference type="NCBI Taxonomy" id="121291"/>
    <lineage>
        <taxon>Bacteria</taxon>
        <taxon>Bacillati</taxon>
        <taxon>Actinomycetota</taxon>
        <taxon>Actinomycetes</taxon>
        <taxon>Micrococcales</taxon>
        <taxon>Micrococcaceae</taxon>
        <taxon>Arthrobacter</taxon>
    </lineage>
</organism>
<dbReference type="RefSeq" id="WP_345042622.1">
    <property type="nucleotide sequence ID" value="NZ_BAABED010000001.1"/>
</dbReference>
<dbReference type="Proteomes" id="UP001589536">
    <property type="component" value="Unassembled WGS sequence"/>
</dbReference>
<comment type="caution">
    <text evidence="1">The sequence shown here is derived from an EMBL/GenBank/DDBJ whole genome shotgun (WGS) entry which is preliminary data.</text>
</comment>